<feature type="transmembrane region" description="Helical" evidence="1">
    <location>
        <begin position="18"/>
        <end position="38"/>
    </location>
</feature>
<feature type="transmembrane region" description="Helical" evidence="1">
    <location>
        <begin position="115"/>
        <end position="131"/>
    </location>
</feature>
<accession>A0ABS2MNE4</accession>
<gene>
    <name evidence="2" type="ORF">JOC49_000436</name>
</gene>
<feature type="transmembrane region" description="Helical" evidence="1">
    <location>
        <begin position="398"/>
        <end position="416"/>
    </location>
</feature>
<dbReference type="Pfam" id="PF07613">
    <property type="entry name" value="DUF1576"/>
    <property type="match status" value="2"/>
</dbReference>
<feature type="transmembrane region" description="Helical" evidence="1">
    <location>
        <begin position="300"/>
        <end position="323"/>
    </location>
</feature>
<feature type="transmembrane region" description="Helical" evidence="1">
    <location>
        <begin position="275"/>
        <end position="294"/>
    </location>
</feature>
<feature type="transmembrane region" description="Helical" evidence="1">
    <location>
        <begin position="330"/>
        <end position="346"/>
    </location>
</feature>
<evidence type="ECO:0000256" key="1">
    <source>
        <dbReference type="SAM" id="Phobius"/>
    </source>
</evidence>
<proteinExistence type="predicted"/>
<keyword evidence="1" id="KW-0472">Membrane</keyword>
<dbReference type="InterPro" id="IPR011470">
    <property type="entry name" value="DUF1576"/>
</dbReference>
<keyword evidence="1" id="KW-0812">Transmembrane</keyword>
<feature type="transmembrane region" description="Helical" evidence="1">
    <location>
        <begin position="196"/>
        <end position="213"/>
    </location>
</feature>
<evidence type="ECO:0000313" key="3">
    <source>
        <dbReference type="Proteomes" id="UP000767854"/>
    </source>
</evidence>
<feature type="transmembrane region" description="Helical" evidence="1">
    <location>
        <begin position="92"/>
        <end position="109"/>
    </location>
</feature>
<comment type="caution">
    <text evidence="2">The sequence shown here is derived from an EMBL/GenBank/DDBJ whole genome shotgun (WGS) entry which is preliminary data.</text>
</comment>
<dbReference type="RefSeq" id="WP_341534642.1">
    <property type="nucleotide sequence ID" value="NZ_JAFBDT010000002.1"/>
</dbReference>
<evidence type="ECO:0000313" key="2">
    <source>
        <dbReference type="EMBL" id="MBM7560922.1"/>
    </source>
</evidence>
<sequence length="424" mass="45731">MVSYKQFKERELHKEQRLLILSAVPLAFLIYGLVMGAVGEKGVVAGILDIVQSPTTLLTDFLEVGGIGASFVNAALVGFFNIYLLKHYKMRINGLLVAAVFTVIGFSFFGKNILNIMPIYLGGYLYAKYQGIPMKNVILVVMFSTALAPLVSEITYGGIFHSGFNYVMGIVVGIAIGFIIVPLSSHMLRFHDGYNLYNIGFTAGIIGTVFTSFMRNFNINIEAKNILYLEHNVGIVVLFAVVFVYLILVGLWINKEGLIQYRSILKYKGRTITDFPGLVGYGITFINMGIMGLLSLGFVLALGGIVNGPVIAGIMTIVGFGAFGKHPKNCFPIVLGVLLGGFFFGYDFSSTGFIISALFSTTIAPIAGQFGPVVGVIAGILHLTVVTNIGVVHGGINLYNNGFSGGMVAAFMLPIIDAFKRGDD</sequence>
<protein>
    <recommendedName>
        <fullName evidence="4">DUF1576 domain-containing protein</fullName>
    </recommendedName>
</protein>
<keyword evidence="3" id="KW-1185">Reference proteome</keyword>
<name>A0ABS2MNE4_9FIRM</name>
<organism evidence="2 3">
    <name type="scientific">Fusibacter tunisiensis</name>
    <dbReference type="NCBI Taxonomy" id="1008308"/>
    <lineage>
        <taxon>Bacteria</taxon>
        <taxon>Bacillati</taxon>
        <taxon>Bacillota</taxon>
        <taxon>Clostridia</taxon>
        <taxon>Eubacteriales</taxon>
        <taxon>Eubacteriales Family XII. Incertae Sedis</taxon>
        <taxon>Fusibacter</taxon>
    </lineage>
</organism>
<feature type="transmembrane region" description="Helical" evidence="1">
    <location>
        <begin position="233"/>
        <end position="254"/>
    </location>
</feature>
<dbReference type="Proteomes" id="UP000767854">
    <property type="component" value="Unassembled WGS sequence"/>
</dbReference>
<feature type="transmembrane region" description="Helical" evidence="1">
    <location>
        <begin position="366"/>
        <end position="386"/>
    </location>
</feature>
<keyword evidence="1" id="KW-1133">Transmembrane helix</keyword>
<reference evidence="2 3" key="1">
    <citation type="submission" date="2021-01" db="EMBL/GenBank/DDBJ databases">
        <title>Genomic Encyclopedia of Type Strains, Phase IV (KMG-IV): sequencing the most valuable type-strain genomes for metagenomic binning, comparative biology and taxonomic classification.</title>
        <authorList>
            <person name="Goeker M."/>
        </authorList>
    </citation>
    <scope>NUCLEOTIDE SEQUENCE [LARGE SCALE GENOMIC DNA]</scope>
    <source>
        <strain evidence="2 3">DSM 24436</strain>
    </source>
</reference>
<dbReference type="EMBL" id="JAFBDT010000002">
    <property type="protein sequence ID" value="MBM7560922.1"/>
    <property type="molecule type" value="Genomic_DNA"/>
</dbReference>
<evidence type="ECO:0008006" key="4">
    <source>
        <dbReference type="Google" id="ProtNLM"/>
    </source>
</evidence>
<feature type="transmembrane region" description="Helical" evidence="1">
    <location>
        <begin position="138"/>
        <end position="160"/>
    </location>
</feature>
<feature type="transmembrane region" description="Helical" evidence="1">
    <location>
        <begin position="64"/>
        <end position="85"/>
    </location>
</feature>
<feature type="transmembrane region" description="Helical" evidence="1">
    <location>
        <begin position="166"/>
        <end position="184"/>
    </location>
</feature>